<keyword evidence="8" id="KW-0378">Hydrolase</keyword>
<keyword evidence="3" id="KW-0032">Aminotransferase</keyword>
<dbReference type="InterPro" id="IPR015421">
    <property type="entry name" value="PyrdxlP-dep_Trfase_major"/>
</dbReference>
<dbReference type="Gene3D" id="3.90.1150.10">
    <property type="entry name" value="Aspartate Aminotransferase, domain 1"/>
    <property type="match status" value="1"/>
</dbReference>
<dbReference type="Proteomes" id="UP000095329">
    <property type="component" value="Unassembled WGS sequence"/>
</dbReference>
<dbReference type="InterPro" id="IPR004839">
    <property type="entry name" value="Aminotransferase_I/II_large"/>
</dbReference>
<dbReference type="OrthoDB" id="2192472at2"/>
<feature type="region of interest" description="Disordered" evidence="6">
    <location>
        <begin position="1"/>
        <end position="21"/>
    </location>
</feature>
<dbReference type="EMBL" id="ASHX02000001">
    <property type="protein sequence ID" value="OEJ93591.1"/>
    <property type="molecule type" value="Genomic_DNA"/>
</dbReference>
<evidence type="ECO:0000256" key="2">
    <source>
        <dbReference type="ARBA" id="ARBA00007441"/>
    </source>
</evidence>
<keyword evidence="9" id="KW-1185">Reference proteome</keyword>
<comment type="cofactor">
    <cofactor evidence="1">
        <name>pyridoxal 5'-phosphate</name>
        <dbReference type="ChEBI" id="CHEBI:597326"/>
    </cofactor>
</comment>
<sequence length="419" mass="42846">MTRSSAHGHGQVRYAPPAPDTGLPVVEELAALLAGAASRTDPEPPGGGPVLREAACGYWSRRGLRCHPEDIAASPGTGPLLTALLAAHGGDVLMPRPCPLTWTPQVRLLGRPAYHVPTPAECGGVPDPYALLETVRRVRAEGGRPAVLLLSVADDPTGTVAPPELVREACEAAVGEGLHIVSDETWRDTVHRPHDTVFVSPAEMCPGDATVLCDLAGAVAPAAWPAAVARFPAGAAGAAHRARALDVLTALGADLPGPLAAAVAHALDEPEAVTARNTAATALHARVAAEAHRAVLAAGALALPPEAGRHLYVDLAPLRGPLAAQGVTDSIELEDHLTARLGSPVPGGHRFGDELGALRVRLATTPLLGATPDRRLEALAADDPLDLPHVADALAALSAALRDATPHTDIAATAGGARR</sequence>
<keyword evidence="5" id="KW-0663">Pyridoxal phosphate</keyword>
<dbReference type="InterPro" id="IPR015424">
    <property type="entry name" value="PyrdxlP-dep_Trfase"/>
</dbReference>
<reference evidence="8 9" key="1">
    <citation type="journal article" date="2013" name="Genome Announc.">
        <title>Genome Sequence of Streptomyces violaceusniger Strain SPC6, a Halotolerant Streptomycete That Exhibits Rapid Growth and Development.</title>
        <authorList>
            <person name="Chen X."/>
            <person name="Zhang B."/>
            <person name="Zhang W."/>
            <person name="Wu X."/>
            <person name="Zhang M."/>
            <person name="Chen T."/>
            <person name="Liu G."/>
            <person name="Dyson P."/>
        </authorList>
    </citation>
    <scope>NUCLEOTIDE SEQUENCE [LARGE SCALE GENOMIC DNA]</scope>
    <source>
        <strain evidence="8 9">SPC6</strain>
    </source>
</reference>
<feature type="domain" description="Aminotransferase class I/classII large" evidence="7">
    <location>
        <begin position="44"/>
        <end position="318"/>
    </location>
</feature>
<keyword evidence="8" id="KW-0031">Aminopeptidase</keyword>
<dbReference type="RefSeq" id="WP_023590828.1">
    <property type="nucleotide sequence ID" value="NZ_ASHX02000001.1"/>
</dbReference>
<gene>
    <name evidence="8" type="ORF">J116_003055</name>
</gene>
<dbReference type="AlphaFoldDB" id="A0A1D3DMS4"/>
<dbReference type="GO" id="GO:0008483">
    <property type="term" value="F:transaminase activity"/>
    <property type="evidence" value="ECO:0007669"/>
    <property type="project" value="UniProtKB-KW"/>
</dbReference>
<dbReference type="PANTHER" id="PTHR46383">
    <property type="entry name" value="ASPARTATE AMINOTRANSFERASE"/>
    <property type="match status" value="1"/>
</dbReference>
<evidence type="ECO:0000313" key="8">
    <source>
        <dbReference type="EMBL" id="OEJ93591.1"/>
    </source>
</evidence>
<evidence type="ECO:0000256" key="3">
    <source>
        <dbReference type="ARBA" id="ARBA00022576"/>
    </source>
</evidence>
<keyword evidence="8" id="KW-0645">Protease</keyword>
<evidence type="ECO:0000256" key="1">
    <source>
        <dbReference type="ARBA" id="ARBA00001933"/>
    </source>
</evidence>
<dbReference type="GO" id="GO:0030170">
    <property type="term" value="F:pyridoxal phosphate binding"/>
    <property type="evidence" value="ECO:0007669"/>
    <property type="project" value="InterPro"/>
</dbReference>
<protein>
    <submittedName>
        <fullName evidence="8">Aminopeptidase</fullName>
    </submittedName>
</protein>
<dbReference type="InterPro" id="IPR015422">
    <property type="entry name" value="PyrdxlP-dep_Trfase_small"/>
</dbReference>
<dbReference type="PANTHER" id="PTHR46383:SF1">
    <property type="entry name" value="ASPARTATE AMINOTRANSFERASE"/>
    <property type="match status" value="1"/>
</dbReference>
<dbReference type="STRING" id="1306406.J116_003055"/>
<evidence type="ECO:0000259" key="7">
    <source>
        <dbReference type="Pfam" id="PF00155"/>
    </source>
</evidence>
<dbReference type="InterPro" id="IPR050596">
    <property type="entry name" value="AspAT/PAT-like"/>
</dbReference>
<dbReference type="eggNOG" id="COG0436">
    <property type="taxonomic scope" value="Bacteria"/>
</dbReference>
<evidence type="ECO:0000256" key="4">
    <source>
        <dbReference type="ARBA" id="ARBA00022679"/>
    </source>
</evidence>
<dbReference type="GO" id="GO:0006520">
    <property type="term" value="P:amino acid metabolic process"/>
    <property type="evidence" value="ECO:0007669"/>
    <property type="project" value="InterPro"/>
</dbReference>
<evidence type="ECO:0000313" key="9">
    <source>
        <dbReference type="Proteomes" id="UP000095329"/>
    </source>
</evidence>
<keyword evidence="4" id="KW-0808">Transferase</keyword>
<comment type="caution">
    <text evidence="8">The sequence shown here is derived from an EMBL/GenBank/DDBJ whole genome shotgun (WGS) entry which is preliminary data.</text>
</comment>
<dbReference type="Pfam" id="PF00155">
    <property type="entry name" value="Aminotran_1_2"/>
    <property type="match status" value="1"/>
</dbReference>
<organism evidence="8 9">
    <name type="scientific">Streptomyces thermolilacinus SPC6</name>
    <dbReference type="NCBI Taxonomy" id="1306406"/>
    <lineage>
        <taxon>Bacteria</taxon>
        <taxon>Bacillati</taxon>
        <taxon>Actinomycetota</taxon>
        <taxon>Actinomycetes</taxon>
        <taxon>Kitasatosporales</taxon>
        <taxon>Streptomycetaceae</taxon>
        <taxon>Streptomyces</taxon>
    </lineage>
</organism>
<proteinExistence type="inferred from homology"/>
<evidence type="ECO:0000256" key="6">
    <source>
        <dbReference type="SAM" id="MobiDB-lite"/>
    </source>
</evidence>
<accession>A0A1D3DMS4</accession>
<comment type="similarity">
    <text evidence="2">Belongs to the class-I pyridoxal-phosphate-dependent aminotransferase family.</text>
</comment>
<dbReference type="SUPFAM" id="SSF53383">
    <property type="entry name" value="PLP-dependent transferases"/>
    <property type="match status" value="1"/>
</dbReference>
<dbReference type="GO" id="GO:0004177">
    <property type="term" value="F:aminopeptidase activity"/>
    <property type="evidence" value="ECO:0007669"/>
    <property type="project" value="UniProtKB-KW"/>
</dbReference>
<dbReference type="Gene3D" id="3.40.640.10">
    <property type="entry name" value="Type I PLP-dependent aspartate aminotransferase-like (Major domain)"/>
    <property type="match status" value="1"/>
</dbReference>
<evidence type="ECO:0000256" key="5">
    <source>
        <dbReference type="ARBA" id="ARBA00022898"/>
    </source>
</evidence>
<name>A0A1D3DMS4_9ACTN</name>